<feature type="compositionally biased region" description="Pro residues" evidence="4">
    <location>
        <begin position="595"/>
        <end position="613"/>
    </location>
</feature>
<dbReference type="EMBL" id="NCKU01000355">
    <property type="protein sequence ID" value="RWS15836.1"/>
    <property type="molecule type" value="Genomic_DNA"/>
</dbReference>
<feature type="domain" description="B-cell lymphoma 9 beta-catenin binding" evidence="5">
    <location>
        <begin position="426"/>
        <end position="448"/>
    </location>
</feature>
<dbReference type="OrthoDB" id="7668649at2759"/>
<keyword evidence="7" id="KW-1185">Reference proteome</keyword>
<comment type="subcellular location">
    <subcellularLocation>
        <location evidence="1">Nucleus</location>
    </subcellularLocation>
</comment>
<feature type="compositionally biased region" description="Low complexity" evidence="4">
    <location>
        <begin position="564"/>
        <end position="577"/>
    </location>
</feature>
<evidence type="ECO:0000313" key="7">
    <source>
        <dbReference type="Proteomes" id="UP000285301"/>
    </source>
</evidence>
<feature type="region of interest" description="Disordered" evidence="4">
    <location>
        <begin position="1367"/>
        <end position="1416"/>
    </location>
</feature>
<feature type="compositionally biased region" description="Low complexity" evidence="4">
    <location>
        <begin position="1451"/>
        <end position="1464"/>
    </location>
</feature>
<keyword evidence="3" id="KW-0539">Nucleus</keyword>
<feature type="region of interest" description="Disordered" evidence="4">
    <location>
        <begin position="1"/>
        <end position="51"/>
    </location>
</feature>
<feature type="compositionally biased region" description="Low complexity" evidence="4">
    <location>
        <begin position="161"/>
        <end position="176"/>
    </location>
</feature>
<reference evidence="6 7" key="1">
    <citation type="journal article" date="2018" name="Gigascience">
        <title>Genomes of trombidid mites reveal novel predicted allergens and laterally-transferred genes associated with secondary metabolism.</title>
        <authorList>
            <person name="Dong X."/>
            <person name="Chaisiri K."/>
            <person name="Xia D."/>
            <person name="Armstrong S.D."/>
            <person name="Fang Y."/>
            <person name="Donnelly M.J."/>
            <person name="Kadowaki T."/>
            <person name="McGarry J.W."/>
            <person name="Darby A.C."/>
            <person name="Makepeace B.L."/>
        </authorList>
    </citation>
    <scope>NUCLEOTIDE SEQUENCE [LARGE SCALE GENOMIC DNA]</scope>
    <source>
        <strain evidence="6">UoL-WK</strain>
    </source>
</reference>
<evidence type="ECO:0000259" key="5">
    <source>
        <dbReference type="Pfam" id="PF11502"/>
    </source>
</evidence>
<feature type="compositionally biased region" description="Polar residues" evidence="4">
    <location>
        <begin position="715"/>
        <end position="745"/>
    </location>
</feature>
<organism evidence="6 7">
    <name type="scientific">Dinothrombium tinctorium</name>
    <dbReference type="NCBI Taxonomy" id="1965070"/>
    <lineage>
        <taxon>Eukaryota</taxon>
        <taxon>Metazoa</taxon>
        <taxon>Ecdysozoa</taxon>
        <taxon>Arthropoda</taxon>
        <taxon>Chelicerata</taxon>
        <taxon>Arachnida</taxon>
        <taxon>Acari</taxon>
        <taxon>Acariformes</taxon>
        <taxon>Trombidiformes</taxon>
        <taxon>Prostigmata</taxon>
        <taxon>Anystina</taxon>
        <taxon>Parasitengona</taxon>
        <taxon>Trombidioidea</taxon>
        <taxon>Trombidiidae</taxon>
        <taxon>Dinothrombium</taxon>
    </lineage>
</organism>
<evidence type="ECO:0000256" key="4">
    <source>
        <dbReference type="SAM" id="MobiDB-lite"/>
    </source>
</evidence>
<feature type="compositionally biased region" description="Polar residues" evidence="4">
    <location>
        <begin position="177"/>
        <end position="195"/>
    </location>
</feature>
<dbReference type="Proteomes" id="UP000285301">
    <property type="component" value="Unassembled WGS sequence"/>
</dbReference>
<feature type="region of interest" description="Disordered" evidence="4">
    <location>
        <begin position="493"/>
        <end position="516"/>
    </location>
</feature>
<dbReference type="GO" id="GO:0005634">
    <property type="term" value="C:nucleus"/>
    <property type="evidence" value="ECO:0007669"/>
    <property type="project" value="UniProtKB-SubCell"/>
</dbReference>
<feature type="region of interest" description="Disordered" evidence="4">
    <location>
        <begin position="551"/>
        <end position="745"/>
    </location>
</feature>
<evidence type="ECO:0000313" key="6">
    <source>
        <dbReference type="EMBL" id="RWS15836.1"/>
    </source>
</evidence>
<dbReference type="Pfam" id="PF11502">
    <property type="entry name" value="BCL9"/>
    <property type="match status" value="1"/>
</dbReference>
<feature type="compositionally biased region" description="Low complexity" evidence="4">
    <location>
        <begin position="614"/>
        <end position="631"/>
    </location>
</feature>
<feature type="region of interest" description="Disordered" evidence="4">
    <location>
        <begin position="1444"/>
        <end position="1482"/>
    </location>
</feature>
<feature type="compositionally biased region" description="Polar residues" evidence="4">
    <location>
        <begin position="672"/>
        <end position="689"/>
    </location>
</feature>
<comment type="similarity">
    <text evidence="2">Belongs to the BCL9 family.</text>
</comment>
<dbReference type="STRING" id="1965070.A0A443RKN5"/>
<gene>
    <name evidence="6" type="ORF">B4U79_12270</name>
</gene>
<accession>A0A443RKN5</accession>
<feature type="compositionally biased region" description="Polar residues" evidence="4">
    <location>
        <begin position="18"/>
        <end position="40"/>
    </location>
</feature>
<protein>
    <submittedName>
        <fullName evidence="6">Protein BCL9-like protein</fullName>
    </submittedName>
</protein>
<feature type="region of interest" description="Disordered" evidence="4">
    <location>
        <begin position="161"/>
        <end position="199"/>
    </location>
</feature>
<sequence>MGATKGQELGSNRDDDTANSGANSAFNAINHQNAVSSECGDQSKRKPSSDSCGVMSAAAVLSTSVECGLNHTHNHSIGSQNSVACCKPPASSGKDNSKFGDGLQSANVGLITGTNMDLISDETGKLPSLTGDIGIAKDCMPPNNNNIATVKGDIQPPTMMSLPPSSTAASHETSSSLNTTANAHKSHLNSNNRNAMHNKGSMSMESQYMQQQNQVFVFSTQLANCAADAIMSGQFPSIIAFHCSQPATKSILEKHPLNEQQFKQGPGSWLNNFAQLKQGAKGMKTNVNSGMSPVLNTQYPPFRGSLNRAPCVRPCSHGPGGCAGPGMGPANNSCTNWPPQSEMCSDVGWQMHPNFVNSNSPNMPPNMRHPNSMAATRGCNPGNNSVMPPAVGQNSFSNNQMCFPHSNCGMQMPSSMPTGTKVPDENLTPQQRQHREEQLARLRELEMMINGGSELMNNPQPNMPHGNMRMPTPSQQMGGDPCGQGMLESCPSNSCMISEGEHSSDPSTSNMNNPSSVMVSNCGMGSCPPNHSNMPPHNAQMEWHKLQHQYYEENRRRKCPPQLSGSSHPSPMSQASSLNSPNPSIAPSPGKRLAGPPPPYRQGPRPLSSPHPSSPAATSSLSLPSPQIQSPADSRQFSSSNSCRLPPYASPGPPTPLADSSNVPLNSPKPGANTSLPSSTSGGASNTPISRTPSTGCTTTPSTATSSNSSPSLKKVSNLQANSLNTENAKSDSNSSGIMSENKPSLHSLNCNSPEVCSVKNEPQLYPVPSPQQIQYLNTFDGQELTIQKQPNTSLRETDLISPPELNFNNEFTSSQFPQQGMENGNRFMSPVENNVNHRFPNMSMTPNMCGPHYDMPPNQRFMTPENSVQRFNNPSFEHNRMPNAMDSNQPIRGPNMNCPQFSGSRMDGSRFSNPQDNFVNNRMRGPNPMDVGMPRFSSHMNENMQQSQYNPQMMHQMMTDQNQFNGPPHGNCLNQASNEGISSTHLQNLQKMTPPFDIGPTNKMDNLMNNNGQMIPSHPNGPPMAPPGPQQQMSQFDPIASMAAMSEQSPANPNMMPSATMNMTSMQVAASNSGPQSGGMVNFHTSMSSSMAHQNIGSNNNPNSGGMHYGMSSQMSHNMVGGPQTVNNTYVNATMSIQQLNIQNVTSPNYNSNVPPMQPCMNNPSGINPMSGPPLTGNMQMMSHNSVSPKLGLNASPVMNPRMSSNNPQHPFQQHQMQRGMSPMNYSGNANMGQRVPGAPYNSPNIQVKASAPNTIQYLPNRPINSGQQPASRPPNLDFLHRFTSPLTNLDNKVPTHNLQYFPNCSNMNTSQPTPPPNSNVPMSVGPGRPPMIRGSGSGAMMNTGGPAPCPSGAPTHGMMGEMFNRQPNPNTGPPPHNQMVPNSYPGMKPGVRGPGSVSPLDMPPDASQPLPPSVGHSYNYKQTPFYGNPAADPNYAVQFHNFQQQLYATNTRGNNSTNNNGGQIPPNSNMPSSNFFGAPK</sequence>
<dbReference type="InterPro" id="IPR024670">
    <property type="entry name" value="BCL9_beta-catenin-bd_dom"/>
</dbReference>
<feature type="compositionally biased region" description="Low complexity" evidence="4">
    <location>
        <begin position="690"/>
        <end position="712"/>
    </location>
</feature>
<evidence type="ECO:0000256" key="3">
    <source>
        <dbReference type="ARBA" id="ARBA00023242"/>
    </source>
</evidence>
<proteinExistence type="inferred from homology"/>
<evidence type="ECO:0000256" key="2">
    <source>
        <dbReference type="ARBA" id="ARBA00009200"/>
    </source>
</evidence>
<comment type="caution">
    <text evidence="6">The sequence shown here is derived from an EMBL/GenBank/DDBJ whole genome shotgun (WGS) entry which is preliminary data.</text>
</comment>
<feature type="compositionally biased region" description="Polar residues" evidence="4">
    <location>
        <begin position="632"/>
        <end position="643"/>
    </location>
</feature>
<name>A0A443RKN5_9ACAR</name>
<evidence type="ECO:0000256" key="1">
    <source>
        <dbReference type="ARBA" id="ARBA00004123"/>
    </source>
</evidence>
<feature type="compositionally biased region" description="Low complexity" evidence="4">
    <location>
        <begin position="505"/>
        <end position="516"/>
    </location>
</feature>
<feature type="compositionally biased region" description="Polar residues" evidence="4">
    <location>
        <begin position="1467"/>
        <end position="1482"/>
    </location>
</feature>